<keyword evidence="3" id="KW-1185">Reference proteome</keyword>
<dbReference type="AlphaFoldDB" id="A0AAV6KDF5"/>
<organism evidence="2 3">
    <name type="scientific">Rhododendron griersonianum</name>
    <dbReference type="NCBI Taxonomy" id="479676"/>
    <lineage>
        <taxon>Eukaryota</taxon>
        <taxon>Viridiplantae</taxon>
        <taxon>Streptophyta</taxon>
        <taxon>Embryophyta</taxon>
        <taxon>Tracheophyta</taxon>
        <taxon>Spermatophyta</taxon>
        <taxon>Magnoliopsida</taxon>
        <taxon>eudicotyledons</taxon>
        <taxon>Gunneridae</taxon>
        <taxon>Pentapetalae</taxon>
        <taxon>asterids</taxon>
        <taxon>Ericales</taxon>
        <taxon>Ericaceae</taxon>
        <taxon>Ericoideae</taxon>
        <taxon>Rhodoreae</taxon>
        <taxon>Rhododendron</taxon>
    </lineage>
</organism>
<proteinExistence type="predicted"/>
<dbReference type="EMBL" id="JACTNZ010000005">
    <property type="protein sequence ID" value="KAG5550339.1"/>
    <property type="molecule type" value="Genomic_DNA"/>
</dbReference>
<dbReference type="PANTHER" id="PTHR37724">
    <property type="entry name" value="OS02G0564300 PROTEIN"/>
    <property type="match status" value="1"/>
</dbReference>
<name>A0AAV6KDF5_9ERIC</name>
<feature type="compositionally biased region" description="Basic residues" evidence="1">
    <location>
        <begin position="330"/>
        <end position="339"/>
    </location>
</feature>
<evidence type="ECO:0000256" key="1">
    <source>
        <dbReference type="SAM" id="MobiDB-lite"/>
    </source>
</evidence>
<reference evidence="2" key="1">
    <citation type="submission" date="2020-08" db="EMBL/GenBank/DDBJ databases">
        <title>Plant Genome Project.</title>
        <authorList>
            <person name="Zhang R.-G."/>
        </authorList>
    </citation>
    <scope>NUCLEOTIDE SEQUENCE</scope>
    <source>
        <strain evidence="2">WSP0</strain>
        <tissue evidence="2">Leaf</tissue>
    </source>
</reference>
<protein>
    <submittedName>
        <fullName evidence="2">Uncharacterized protein</fullName>
    </submittedName>
</protein>
<evidence type="ECO:0000313" key="2">
    <source>
        <dbReference type="EMBL" id="KAG5550339.1"/>
    </source>
</evidence>
<dbReference type="Proteomes" id="UP000823749">
    <property type="component" value="Chromosome 5"/>
</dbReference>
<accession>A0AAV6KDF5</accession>
<gene>
    <name evidence="2" type="ORF">RHGRI_015337</name>
</gene>
<feature type="region of interest" description="Disordered" evidence="1">
    <location>
        <begin position="212"/>
        <end position="284"/>
    </location>
</feature>
<sequence length="434" mass="48020">MSLSISPSHIFLSGPADHLFLTRKLSHLSLHTTTTTTRRPTMIRMGGGPRTFPGGVSKWQWKRMQANKAKQLLKARLARERQIYEMRKRAELKAAVSELERPWEVVKQAPKLFSVAADEQVKVLADRFQKPGGFDMWSEKDGPQVLSPVDEVPSARFFPKGVVHSIKPYGKVDKDLDDVGNLYQPGLISESVNGYGRNGSIVNGTVNGSNGKLKSKGKRIRSGGENLDGLNGFVSGEEGVDGEQRKETLARCTGNNQPIRSRGSQKLRVPNSEASDMSFEDDGLRKKGKRIRYGVRNLNALYGLVPGGVGVDGEQRKETPARRTGNTRPNRGRGSHKLRGPSSEVFDMSLQDDYGLRKKGKRMVSGFENSNNLNGFVSGGVGTDGKQRRETPARRGGNNRFTRGRGWQKSREPNSEVFDMSLQNDGSYGFQAEK</sequence>
<feature type="region of interest" description="Disordered" evidence="1">
    <location>
        <begin position="304"/>
        <end position="343"/>
    </location>
</feature>
<evidence type="ECO:0000313" key="3">
    <source>
        <dbReference type="Proteomes" id="UP000823749"/>
    </source>
</evidence>
<dbReference type="PANTHER" id="PTHR37724:SF1">
    <property type="entry name" value="OS02G0564300 PROTEIN"/>
    <property type="match status" value="1"/>
</dbReference>
<feature type="compositionally biased region" description="Polar residues" evidence="1">
    <location>
        <begin position="253"/>
        <end position="264"/>
    </location>
</feature>
<comment type="caution">
    <text evidence="2">The sequence shown here is derived from an EMBL/GenBank/DDBJ whole genome shotgun (WGS) entry which is preliminary data.</text>
</comment>
<feature type="region of interest" description="Disordered" evidence="1">
    <location>
        <begin position="375"/>
        <end position="434"/>
    </location>
</feature>